<keyword evidence="4" id="KW-0862">Zinc</keyword>
<evidence type="ECO:0000313" key="8">
    <source>
        <dbReference type="Proteomes" id="UP000177821"/>
    </source>
</evidence>
<gene>
    <name evidence="4" type="primary">murT</name>
    <name evidence="7" type="ORF">A3J50_01840</name>
</gene>
<evidence type="ECO:0000256" key="4">
    <source>
        <dbReference type="HAMAP-Rule" id="MF_02214"/>
    </source>
</evidence>
<dbReference type="Pfam" id="PF08353">
    <property type="entry name" value="MurT_C"/>
    <property type="match status" value="1"/>
</dbReference>
<feature type="domain" description="Mur ligase central" evidence="5">
    <location>
        <begin position="56"/>
        <end position="198"/>
    </location>
</feature>
<sequence length="461" mass="50943">MNLAITSSILAGKLISKLTKLGGNGGTALPGLVSTRLNPKLLSYFSKQITKSSVLITGTNGKTTTSRTLGTILATNQMSYVHNRAGSNLLRGITTAFLEKSNWDGKVNNDYGIFEVDEFVLPQALEQIKTKVVVINNLFRDQLDRYGEIETVWSRWDKSVRQVDKETFLVLNADDPNVSFLGKNTRAKVLYYGIEDPTQGSTLTPDVLDAQKCRECGTELDFEVFYASHMGVYQCPKCHLMRPHPHVSASNIKISGVDKVSFDLSLGENTISLSLPLGGIFNIYNILAAVTVAASLGLDLKAISLGLSKVQPVFGRGEKLQIDNKNLYIALVKNPSGFNEVLKLLSYEPKKKHLLIIINDLIADGRDVSWLWDVDFEKLKDTTLNVTLSGLRAADLALRLKYAHLDSRIVSPVQTNIAEALRTSLEKLKSGETLYVLPTYTAMLQLRKELESKGLKNFSLD</sequence>
<feature type="binding site" evidence="4">
    <location>
        <position position="238"/>
    </location>
    <ligand>
        <name>Zn(2+)</name>
        <dbReference type="ChEBI" id="CHEBI:29105"/>
    </ligand>
</feature>
<keyword evidence="4" id="KW-0133">Cell shape</keyword>
<feature type="domain" description="Lipid II isoglutaminyl synthase (glutamine-hydrolyzing) subunit MurT C-terminal" evidence="6">
    <location>
        <begin position="331"/>
        <end position="443"/>
    </location>
</feature>
<dbReference type="Pfam" id="PF08245">
    <property type="entry name" value="Mur_ligase_M"/>
    <property type="match status" value="1"/>
</dbReference>
<proteinExistence type="inferred from homology"/>
<dbReference type="HAMAP" id="MF_02214">
    <property type="entry name" value="Lipid_II_synth_MurT"/>
    <property type="match status" value="1"/>
</dbReference>
<dbReference type="InterPro" id="IPR013564">
    <property type="entry name" value="MurT_C"/>
</dbReference>
<evidence type="ECO:0000259" key="5">
    <source>
        <dbReference type="Pfam" id="PF08245"/>
    </source>
</evidence>
<dbReference type="Proteomes" id="UP000177821">
    <property type="component" value="Unassembled WGS sequence"/>
</dbReference>
<comment type="catalytic activity">
    <reaction evidence="4">
        <text>beta-D-GlcNAc-(1-&gt;4)-Mur2Ac(oyl-L-Ala-gamma-D-O-P-Glu-L-Lys-D-Ala-D-Ala)-di-trans,octa-cis-undecaprenyl diphosphate + NH4(+) = beta-D-GlcNAc-(1-&gt;4)-Mur2Ac(oyl-L-Ala-D-isoglutaminyl-L-Lys-D-Ala-D-Ala)-di-trans,octa-cis-undecaprenyl diphosphate + phosphate + H(+)</text>
        <dbReference type="Rhea" id="RHEA:57932"/>
        <dbReference type="ChEBI" id="CHEBI:15378"/>
        <dbReference type="ChEBI" id="CHEBI:28938"/>
        <dbReference type="ChEBI" id="CHEBI:43474"/>
        <dbReference type="ChEBI" id="CHEBI:62233"/>
        <dbReference type="ChEBI" id="CHEBI:143132"/>
    </reaction>
</comment>
<evidence type="ECO:0000313" key="7">
    <source>
        <dbReference type="EMBL" id="OGY29933.1"/>
    </source>
</evidence>
<keyword evidence="4" id="KW-0479">Metal-binding</keyword>
<dbReference type="PANTHER" id="PTHR23135">
    <property type="entry name" value="MUR LIGASE FAMILY MEMBER"/>
    <property type="match status" value="1"/>
</dbReference>
<evidence type="ECO:0000256" key="2">
    <source>
        <dbReference type="ARBA" id="ARBA00022741"/>
    </source>
</evidence>
<dbReference type="GO" id="GO:0009252">
    <property type="term" value="P:peptidoglycan biosynthetic process"/>
    <property type="evidence" value="ECO:0007669"/>
    <property type="project" value="UniProtKB-UniRule"/>
</dbReference>
<comment type="subunit">
    <text evidence="4">Forms a heterodimer with GatD.</text>
</comment>
<dbReference type="PANTHER" id="PTHR23135:SF7">
    <property type="entry name" value="LIPID II ISOGLUTAMINYL SYNTHASE (GLUTAMINE-HYDROLYZING) SUBUNIT MURT"/>
    <property type="match status" value="1"/>
</dbReference>
<reference evidence="7 8" key="1">
    <citation type="journal article" date="2016" name="Nat. Commun.">
        <title>Thousands of microbial genomes shed light on interconnected biogeochemical processes in an aquifer system.</title>
        <authorList>
            <person name="Anantharaman K."/>
            <person name="Brown C.T."/>
            <person name="Hug L.A."/>
            <person name="Sharon I."/>
            <person name="Castelle C.J."/>
            <person name="Probst A.J."/>
            <person name="Thomas B.C."/>
            <person name="Singh A."/>
            <person name="Wilkins M.J."/>
            <person name="Karaoz U."/>
            <person name="Brodie E.L."/>
            <person name="Williams K.H."/>
            <person name="Hubbard S.S."/>
            <person name="Banfield J.F."/>
        </authorList>
    </citation>
    <scope>NUCLEOTIDE SEQUENCE [LARGE SCALE GENOMIC DNA]</scope>
</reference>
<protein>
    <recommendedName>
        <fullName evidence="4">Lipid II isoglutaminyl synthase (glutamine-hydrolyzing) subunit MurT</fullName>
        <ecNumber evidence="4">6.3.5.13</ecNumber>
    </recommendedName>
</protein>
<accession>A0A1G1WQE8</accession>
<comment type="catalytic activity">
    <reaction evidence="4">
        <text>beta-D-GlcNAc-(1-&gt;4)-Mur2Ac(oyl-L-Ala-gamma-D-Glu-L-Lys-D-Ala-D-Ala)-di-trans,octa-cis-undecaprenyl diphosphate + ATP = beta-D-GlcNAc-(1-&gt;4)-Mur2Ac(oyl-L-Ala-gamma-D-O-P-Glu-L-Lys-D-Ala-D-Ala)-di-trans,octa-cis-undecaprenyl diphosphate + ADP</text>
        <dbReference type="Rhea" id="RHEA:59488"/>
        <dbReference type="ChEBI" id="CHEBI:30616"/>
        <dbReference type="ChEBI" id="CHEBI:60033"/>
        <dbReference type="ChEBI" id="CHEBI:143132"/>
        <dbReference type="ChEBI" id="CHEBI:456216"/>
    </reaction>
</comment>
<feature type="binding site" evidence="4">
    <location>
        <position position="216"/>
    </location>
    <ligand>
        <name>Zn(2+)</name>
        <dbReference type="ChEBI" id="CHEBI:29105"/>
    </ligand>
</feature>
<dbReference type="InterPro" id="IPR036565">
    <property type="entry name" value="Mur-like_cat_sf"/>
</dbReference>
<comment type="function">
    <text evidence="4">The lipid II isoglutaminyl synthase complex catalyzes the formation of alpha-D-isoglutamine in the cell wall lipid II stem peptide. The MurT subunit catalyzes the ATP-dependent amidation of D-glutamate residue of lipid II, converting it to an isoglutamine residue.</text>
</comment>
<name>A0A1G1WQE8_9BACT</name>
<dbReference type="Gene3D" id="3.40.1190.10">
    <property type="entry name" value="Mur-like, catalytic domain"/>
    <property type="match status" value="1"/>
</dbReference>
<evidence type="ECO:0000256" key="3">
    <source>
        <dbReference type="ARBA" id="ARBA00022840"/>
    </source>
</evidence>
<keyword evidence="1 4" id="KW-0436">Ligase</keyword>
<keyword evidence="4" id="KW-0961">Cell wall biogenesis/degradation</keyword>
<dbReference type="GO" id="GO:0008270">
    <property type="term" value="F:zinc ion binding"/>
    <property type="evidence" value="ECO:0007669"/>
    <property type="project" value="UniProtKB-UniRule"/>
</dbReference>
<dbReference type="GO" id="GO:0008360">
    <property type="term" value="P:regulation of cell shape"/>
    <property type="evidence" value="ECO:0007669"/>
    <property type="project" value="UniProtKB-KW"/>
</dbReference>
<evidence type="ECO:0000256" key="1">
    <source>
        <dbReference type="ARBA" id="ARBA00022598"/>
    </source>
</evidence>
<organism evidence="7 8">
    <name type="scientific">Candidatus Woykebacteria bacterium RIFCSPHIGHO2_02_FULL_43_16b</name>
    <dbReference type="NCBI Taxonomy" id="1802601"/>
    <lineage>
        <taxon>Bacteria</taxon>
        <taxon>Candidatus Woykeibacteriota</taxon>
    </lineage>
</organism>
<dbReference type="InterPro" id="IPR018109">
    <property type="entry name" value="Folylpolyglutamate_synth_CS"/>
</dbReference>
<comment type="catalytic activity">
    <reaction evidence="4">
        <text>beta-D-GlcNAc-(1-&gt;4)-Mur2Ac(oyl-L-Ala-gamma-D-Glu-L-Lys-D-Ala-D-Ala)-di-trans,octa-cis-undecaprenyl diphosphate + L-glutamine + ATP + H2O = beta-D-GlcNAc-(1-&gt;4)-Mur2Ac(oyl-L-Ala-D-isoglutaminyl-L-Lys-D-Ala-D-Ala)-di-trans,octa-cis-undecaprenyl diphosphate + L-glutamate + ADP + phosphate + H(+)</text>
        <dbReference type="Rhea" id="RHEA:57928"/>
        <dbReference type="ChEBI" id="CHEBI:15377"/>
        <dbReference type="ChEBI" id="CHEBI:15378"/>
        <dbReference type="ChEBI" id="CHEBI:29985"/>
        <dbReference type="ChEBI" id="CHEBI:30616"/>
        <dbReference type="ChEBI" id="CHEBI:43474"/>
        <dbReference type="ChEBI" id="CHEBI:58359"/>
        <dbReference type="ChEBI" id="CHEBI:60033"/>
        <dbReference type="ChEBI" id="CHEBI:62233"/>
        <dbReference type="ChEBI" id="CHEBI:456216"/>
        <dbReference type="EC" id="6.3.5.13"/>
    </reaction>
</comment>
<comment type="caution">
    <text evidence="7">The sequence shown here is derived from an EMBL/GenBank/DDBJ whole genome shotgun (WGS) entry which is preliminary data.</text>
</comment>
<dbReference type="EMBL" id="MHCX01000011">
    <property type="protein sequence ID" value="OGY29933.1"/>
    <property type="molecule type" value="Genomic_DNA"/>
</dbReference>
<dbReference type="UniPathway" id="UPA00219"/>
<keyword evidence="2 4" id="KW-0547">Nucleotide-binding</keyword>
<dbReference type="PROSITE" id="PS01011">
    <property type="entry name" value="FOLYLPOLYGLU_SYNT_1"/>
    <property type="match status" value="1"/>
</dbReference>
<dbReference type="GO" id="GO:0005524">
    <property type="term" value="F:ATP binding"/>
    <property type="evidence" value="ECO:0007669"/>
    <property type="project" value="UniProtKB-UniRule"/>
</dbReference>
<dbReference type="AlphaFoldDB" id="A0A1G1WQE8"/>
<comment type="pathway">
    <text evidence="4">Cell wall biogenesis; peptidoglycan biosynthesis.</text>
</comment>
<feature type="active site" evidence="4">
    <location>
        <position position="367"/>
    </location>
</feature>
<keyword evidence="4" id="KW-0573">Peptidoglycan synthesis</keyword>
<evidence type="ECO:0000259" key="6">
    <source>
        <dbReference type="Pfam" id="PF08353"/>
    </source>
</evidence>
<dbReference type="GO" id="GO:0004326">
    <property type="term" value="F:tetrahydrofolylpolyglutamate synthase activity"/>
    <property type="evidence" value="ECO:0007669"/>
    <property type="project" value="InterPro"/>
</dbReference>
<dbReference type="EC" id="6.3.5.13" evidence="4"/>
<feature type="binding site" evidence="4">
    <location>
        <position position="235"/>
    </location>
    <ligand>
        <name>Zn(2+)</name>
        <dbReference type="ChEBI" id="CHEBI:29105"/>
    </ligand>
</feature>
<keyword evidence="3 4" id="KW-0067">ATP-binding</keyword>
<dbReference type="GO" id="GO:0071555">
    <property type="term" value="P:cell wall organization"/>
    <property type="evidence" value="ECO:0007669"/>
    <property type="project" value="UniProtKB-KW"/>
</dbReference>
<dbReference type="GO" id="GO:0140282">
    <property type="term" value="F:carbon-nitrogen ligase activity on lipid II"/>
    <property type="evidence" value="ECO:0007669"/>
    <property type="project" value="UniProtKB-UniRule"/>
</dbReference>
<dbReference type="SUPFAM" id="SSF53623">
    <property type="entry name" value="MurD-like peptide ligases, catalytic domain"/>
    <property type="match status" value="1"/>
</dbReference>
<feature type="binding site" evidence="4">
    <location>
        <position position="213"/>
    </location>
    <ligand>
        <name>Zn(2+)</name>
        <dbReference type="ChEBI" id="CHEBI:29105"/>
    </ligand>
</feature>
<comment type="similarity">
    <text evidence="4">Belongs to the MurCDEF family. MurT subfamily.</text>
</comment>
<dbReference type="InterPro" id="IPR043703">
    <property type="entry name" value="Lipid_II_synth_MurT"/>
</dbReference>
<dbReference type="InterPro" id="IPR013221">
    <property type="entry name" value="Mur_ligase_cen"/>
</dbReference>